<evidence type="ECO:0000256" key="1">
    <source>
        <dbReference type="SAM" id="Phobius"/>
    </source>
</evidence>
<sequence length="280" mass="32378">MWNRKELKSKSKQFLKRYMLKAILACLIFSLVEGLFSGHSSSGDSNTHTYNQHEINEIQHNFPFERFDKFGNSDGKYDYTIYNKNVNDNVFSNKLFSPNNPLKKFVTISVTGTVLAALIITGFLGSIFILKPMKIGLKRFFLNGYRDEARVSDMFTTFTDGHWVGYSLKLLYVEFIIFLWTLLLIIPGIVKGYQYYYVPYILSDHPEYSAREAMALSREMSDCKKSDIFMLDLSFIPWILVAVLTFGLGFLILTPYIEGTSAALYLHEIDEPVEFSDYEY</sequence>
<gene>
    <name evidence="2" type="ORF">SAMN00017477_1284</name>
</gene>
<proteinExistence type="predicted"/>
<accession>A0A1W1V3B9</accession>
<organism evidence="2 3">
    <name type="scientific">Peptoniphilus asaccharolyticus DSM 20463</name>
    <dbReference type="NCBI Taxonomy" id="573058"/>
    <lineage>
        <taxon>Bacteria</taxon>
        <taxon>Bacillati</taxon>
        <taxon>Bacillota</taxon>
        <taxon>Tissierellia</taxon>
        <taxon>Tissierellales</taxon>
        <taxon>Peptoniphilaceae</taxon>
        <taxon>Peptoniphilus</taxon>
    </lineage>
</organism>
<protein>
    <recommendedName>
        <fullName evidence="4">DUF975 family protein</fullName>
    </recommendedName>
</protein>
<dbReference type="RefSeq" id="WP_084230841.1">
    <property type="nucleotide sequence ID" value="NZ_FWWR01000009.1"/>
</dbReference>
<dbReference type="InterPro" id="IPR010380">
    <property type="entry name" value="DUF975"/>
</dbReference>
<feature type="transmembrane region" description="Helical" evidence="1">
    <location>
        <begin position="170"/>
        <end position="190"/>
    </location>
</feature>
<reference evidence="3" key="1">
    <citation type="submission" date="2017-04" db="EMBL/GenBank/DDBJ databases">
        <authorList>
            <person name="Varghese N."/>
            <person name="Submissions S."/>
        </authorList>
    </citation>
    <scope>NUCLEOTIDE SEQUENCE [LARGE SCALE GENOMIC DNA]</scope>
    <source>
        <strain evidence="3">DSM 20463</strain>
    </source>
</reference>
<dbReference type="EMBL" id="FWWR01000009">
    <property type="protein sequence ID" value="SMB87887.1"/>
    <property type="molecule type" value="Genomic_DNA"/>
</dbReference>
<keyword evidence="1" id="KW-1133">Transmembrane helix</keyword>
<evidence type="ECO:0008006" key="4">
    <source>
        <dbReference type="Google" id="ProtNLM"/>
    </source>
</evidence>
<name>A0A1W1V3B9_PEPAS</name>
<dbReference type="Pfam" id="PF06161">
    <property type="entry name" value="DUF975"/>
    <property type="match status" value="1"/>
</dbReference>
<dbReference type="PANTHER" id="PTHR40076">
    <property type="entry name" value="MEMBRANE PROTEIN-RELATED"/>
    <property type="match status" value="1"/>
</dbReference>
<feature type="transmembrane region" description="Helical" evidence="1">
    <location>
        <begin position="235"/>
        <end position="257"/>
    </location>
</feature>
<dbReference type="PANTHER" id="PTHR40076:SF1">
    <property type="entry name" value="MEMBRANE PROTEIN"/>
    <property type="match status" value="1"/>
</dbReference>
<evidence type="ECO:0000313" key="2">
    <source>
        <dbReference type="EMBL" id="SMB87887.1"/>
    </source>
</evidence>
<keyword evidence="3" id="KW-1185">Reference proteome</keyword>
<evidence type="ECO:0000313" key="3">
    <source>
        <dbReference type="Proteomes" id="UP000192368"/>
    </source>
</evidence>
<dbReference type="Proteomes" id="UP000192368">
    <property type="component" value="Unassembled WGS sequence"/>
</dbReference>
<keyword evidence="1" id="KW-0812">Transmembrane</keyword>
<dbReference type="STRING" id="573058.SAMN00017477_1284"/>
<keyword evidence="1" id="KW-0472">Membrane</keyword>
<dbReference type="AlphaFoldDB" id="A0A1W1V3B9"/>
<dbReference type="OrthoDB" id="9784844at2"/>
<feature type="transmembrane region" description="Helical" evidence="1">
    <location>
        <begin position="105"/>
        <end position="130"/>
    </location>
</feature>